<organism evidence="1 2">
    <name type="scientific">Elysia crispata</name>
    <name type="common">lettuce slug</name>
    <dbReference type="NCBI Taxonomy" id="231223"/>
    <lineage>
        <taxon>Eukaryota</taxon>
        <taxon>Metazoa</taxon>
        <taxon>Spiralia</taxon>
        <taxon>Lophotrochozoa</taxon>
        <taxon>Mollusca</taxon>
        <taxon>Gastropoda</taxon>
        <taxon>Heterobranchia</taxon>
        <taxon>Euthyneura</taxon>
        <taxon>Panpulmonata</taxon>
        <taxon>Sacoglossa</taxon>
        <taxon>Placobranchoidea</taxon>
        <taxon>Plakobranchidae</taxon>
        <taxon>Elysia</taxon>
    </lineage>
</organism>
<keyword evidence="2" id="KW-1185">Reference proteome</keyword>
<protein>
    <submittedName>
        <fullName evidence="1">Uncharacterized protein</fullName>
    </submittedName>
</protein>
<sequence>MDNIILSDHAKLSHDNHLKWSFPFMVQTVELKASGLVYGQLDSLSSAYGVLTKSTDEFVVKHTVTP</sequence>
<gene>
    <name evidence="1" type="ORF">RRG08_021113</name>
</gene>
<comment type="caution">
    <text evidence="1">The sequence shown here is derived from an EMBL/GenBank/DDBJ whole genome shotgun (WGS) entry which is preliminary data.</text>
</comment>
<proteinExistence type="predicted"/>
<evidence type="ECO:0000313" key="1">
    <source>
        <dbReference type="EMBL" id="KAK3763290.1"/>
    </source>
</evidence>
<accession>A0AAE1DB08</accession>
<dbReference type="Proteomes" id="UP001283361">
    <property type="component" value="Unassembled WGS sequence"/>
</dbReference>
<evidence type="ECO:0000313" key="2">
    <source>
        <dbReference type="Proteomes" id="UP001283361"/>
    </source>
</evidence>
<reference evidence="1" key="1">
    <citation type="journal article" date="2023" name="G3 (Bethesda)">
        <title>A reference genome for the long-term kleptoplast-retaining sea slug Elysia crispata morphotype clarki.</title>
        <authorList>
            <person name="Eastman K.E."/>
            <person name="Pendleton A.L."/>
            <person name="Shaikh M.A."/>
            <person name="Suttiyut T."/>
            <person name="Ogas R."/>
            <person name="Tomko P."/>
            <person name="Gavelis G."/>
            <person name="Widhalm J.R."/>
            <person name="Wisecaver J.H."/>
        </authorList>
    </citation>
    <scope>NUCLEOTIDE SEQUENCE</scope>
    <source>
        <strain evidence="1">ECLA1</strain>
    </source>
</reference>
<name>A0AAE1DB08_9GAST</name>
<dbReference type="EMBL" id="JAWDGP010004573">
    <property type="protein sequence ID" value="KAK3763290.1"/>
    <property type="molecule type" value="Genomic_DNA"/>
</dbReference>
<dbReference type="AlphaFoldDB" id="A0AAE1DB08"/>